<dbReference type="InterPro" id="IPR016181">
    <property type="entry name" value="Acyl_CoA_acyltransferase"/>
</dbReference>
<name>A0A4S3KNK7_9GAMM</name>
<dbReference type="Proteomes" id="UP000306317">
    <property type="component" value="Unassembled WGS sequence"/>
</dbReference>
<accession>A0A4S3KNK7</accession>
<dbReference type="OrthoDB" id="9813275at2"/>
<keyword evidence="3" id="KW-1185">Reference proteome</keyword>
<dbReference type="PANTHER" id="PTHR31435">
    <property type="entry name" value="PROTEIN NATD1"/>
    <property type="match status" value="1"/>
</dbReference>
<dbReference type="PANTHER" id="PTHR31435:SF9">
    <property type="entry name" value="PROTEIN NATD1"/>
    <property type="match status" value="1"/>
</dbReference>
<protein>
    <submittedName>
        <fullName evidence="2">GNAT family N-acetyltransferase</fullName>
    </submittedName>
</protein>
<dbReference type="EMBL" id="MWIO01000003">
    <property type="protein sequence ID" value="THD09998.1"/>
    <property type="molecule type" value="Genomic_DNA"/>
</dbReference>
<evidence type="ECO:0000259" key="1">
    <source>
        <dbReference type="PROSITE" id="PS51729"/>
    </source>
</evidence>
<dbReference type="InterPro" id="IPR045057">
    <property type="entry name" value="Gcn5-rel_NAT"/>
</dbReference>
<dbReference type="Pfam" id="PF14542">
    <property type="entry name" value="Acetyltransf_CG"/>
    <property type="match status" value="1"/>
</dbReference>
<dbReference type="PROSITE" id="PS51729">
    <property type="entry name" value="GNAT_YJDJ"/>
    <property type="match status" value="1"/>
</dbReference>
<proteinExistence type="predicted"/>
<feature type="domain" description="N-acetyltransferase" evidence="1">
    <location>
        <begin position="6"/>
        <end position="91"/>
    </location>
</feature>
<dbReference type="Gene3D" id="3.40.630.30">
    <property type="match status" value="1"/>
</dbReference>
<sequence>MPFAIRHDRPARRFHTEVDGVPCVLEYSLASAVMTITHTEVPAEVGGRGIASALVRAAMDAARAEGWKVVPACSYAAAWVQKHPEYLGLLG</sequence>
<dbReference type="AlphaFoldDB" id="A0A4S3KNK7"/>
<reference evidence="2 3" key="1">
    <citation type="submission" date="2017-02" db="EMBL/GenBank/DDBJ databases">
        <title>Whole genome sequencing of Rhodanobacter lindaniclasticus DSM 17932.</title>
        <authorList>
            <person name="Kumar S."/>
            <person name="Patil P."/>
            <person name="Patil P.B."/>
        </authorList>
    </citation>
    <scope>NUCLEOTIDE SEQUENCE [LARGE SCALE GENOMIC DNA]</scope>
    <source>
        <strain evidence="2 3">DSM 17932</strain>
    </source>
</reference>
<evidence type="ECO:0000313" key="3">
    <source>
        <dbReference type="Proteomes" id="UP000306317"/>
    </source>
</evidence>
<organism evidence="2 3">
    <name type="scientific">Rhodanobacter lindaniclasticus</name>
    <dbReference type="NCBI Taxonomy" id="75310"/>
    <lineage>
        <taxon>Bacteria</taxon>
        <taxon>Pseudomonadati</taxon>
        <taxon>Pseudomonadota</taxon>
        <taxon>Gammaproteobacteria</taxon>
        <taxon>Lysobacterales</taxon>
        <taxon>Rhodanobacteraceae</taxon>
        <taxon>Rhodanobacter</taxon>
    </lineage>
</organism>
<dbReference type="GO" id="GO:0016740">
    <property type="term" value="F:transferase activity"/>
    <property type="evidence" value="ECO:0007669"/>
    <property type="project" value="UniProtKB-KW"/>
</dbReference>
<comment type="caution">
    <text evidence="2">The sequence shown here is derived from an EMBL/GenBank/DDBJ whole genome shotgun (WGS) entry which is preliminary data.</text>
</comment>
<dbReference type="SUPFAM" id="SSF55729">
    <property type="entry name" value="Acyl-CoA N-acyltransferases (Nat)"/>
    <property type="match status" value="1"/>
</dbReference>
<keyword evidence="2" id="KW-0808">Transferase</keyword>
<dbReference type="InterPro" id="IPR031165">
    <property type="entry name" value="GNAT_YJDJ"/>
</dbReference>
<dbReference type="RefSeq" id="WP_136256802.1">
    <property type="nucleotide sequence ID" value="NZ_MWIO01000003.1"/>
</dbReference>
<evidence type="ECO:0000313" key="2">
    <source>
        <dbReference type="EMBL" id="THD09998.1"/>
    </source>
</evidence>
<gene>
    <name evidence="2" type="ORF">B1991_00800</name>
</gene>